<comment type="caution">
    <text evidence="1">The sequence shown here is derived from an EMBL/GenBank/DDBJ whole genome shotgun (WGS) entry which is preliminary data.</text>
</comment>
<evidence type="ECO:0008006" key="3">
    <source>
        <dbReference type="Google" id="ProtNLM"/>
    </source>
</evidence>
<dbReference type="InterPro" id="IPR013783">
    <property type="entry name" value="Ig-like_fold"/>
</dbReference>
<proteinExistence type="predicted"/>
<dbReference type="OrthoDB" id="8825892at2759"/>
<dbReference type="InterPro" id="IPR036179">
    <property type="entry name" value="Ig-like_dom_sf"/>
</dbReference>
<accession>A0A5B7KJF7</accession>
<dbReference type="EMBL" id="VSRR010146002">
    <property type="protein sequence ID" value="MPD05438.1"/>
    <property type="molecule type" value="Genomic_DNA"/>
</dbReference>
<gene>
    <name evidence="1" type="ORF">E2C01_101182</name>
</gene>
<sequence length="83" mass="9400">MAVDSIETQYFPCTFQRIMCYFPCVPGLTPFRLFPRAVPVVEVSGLRGGTVELPCDVSHPPNDEVLLLLWFRDPLTTPIFRSV</sequence>
<dbReference type="AlphaFoldDB" id="A0A5B7KJF7"/>
<organism evidence="1 2">
    <name type="scientific">Portunus trituberculatus</name>
    <name type="common">Swimming crab</name>
    <name type="synonym">Neptunus trituberculatus</name>
    <dbReference type="NCBI Taxonomy" id="210409"/>
    <lineage>
        <taxon>Eukaryota</taxon>
        <taxon>Metazoa</taxon>
        <taxon>Ecdysozoa</taxon>
        <taxon>Arthropoda</taxon>
        <taxon>Crustacea</taxon>
        <taxon>Multicrustacea</taxon>
        <taxon>Malacostraca</taxon>
        <taxon>Eumalacostraca</taxon>
        <taxon>Eucarida</taxon>
        <taxon>Decapoda</taxon>
        <taxon>Pleocyemata</taxon>
        <taxon>Brachyura</taxon>
        <taxon>Eubrachyura</taxon>
        <taxon>Portunoidea</taxon>
        <taxon>Portunidae</taxon>
        <taxon>Portuninae</taxon>
        <taxon>Portunus</taxon>
    </lineage>
</organism>
<reference evidence="1 2" key="1">
    <citation type="submission" date="2019-05" db="EMBL/GenBank/DDBJ databases">
        <title>Another draft genome of Portunus trituberculatus and its Hox gene families provides insights of decapod evolution.</title>
        <authorList>
            <person name="Jeong J.-H."/>
            <person name="Song I."/>
            <person name="Kim S."/>
            <person name="Choi T."/>
            <person name="Kim D."/>
            <person name="Ryu S."/>
            <person name="Kim W."/>
        </authorList>
    </citation>
    <scope>NUCLEOTIDE SEQUENCE [LARGE SCALE GENOMIC DNA]</scope>
    <source>
        <tissue evidence="1">Muscle</tissue>
    </source>
</reference>
<keyword evidence="2" id="KW-1185">Reference proteome</keyword>
<protein>
    <recommendedName>
        <fullName evidence="3">Ig-like domain-containing protein</fullName>
    </recommendedName>
</protein>
<evidence type="ECO:0000313" key="2">
    <source>
        <dbReference type="Proteomes" id="UP000324222"/>
    </source>
</evidence>
<dbReference type="SUPFAM" id="SSF48726">
    <property type="entry name" value="Immunoglobulin"/>
    <property type="match status" value="1"/>
</dbReference>
<dbReference type="Proteomes" id="UP000324222">
    <property type="component" value="Unassembled WGS sequence"/>
</dbReference>
<dbReference type="Gene3D" id="2.60.40.10">
    <property type="entry name" value="Immunoglobulins"/>
    <property type="match status" value="1"/>
</dbReference>
<name>A0A5B7KJF7_PORTR</name>
<evidence type="ECO:0000313" key="1">
    <source>
        <dbReference type="EMBL" id="MPD05438.1"/>
    </source>
</evidence>